<keyword evidence="4" id="KW-1185">Reference proteome</keyword>
<dbReference type="PATRIC" id="fig|1395513.3.peg.897"/>
<dbReference type="Pfam" id="PF00293">
    <property type="entry name" value="NUDIX"/>
    <property type="match status" value="1"/>
</dbReference>
<accession>V6IZE7</accession>
<dbReference type="Gene3D" id="3.90.79.10">
    <property type="entry name" value="Nucleoside Triphosphate Pyrophosphohydrolase"/>
    <property type="match status" value="1"/>
</dbReference>
<dbReference type="PROSITE" id="PS00893">
    <property type="entry name" value="NUDIX_BOX"/>
    <property type="match status" value="1"/>
</dbReference>
<dbReference type="PROSITE" id="PS51462">
    <property type="entry name" value="NUDIX"/>
    <property type="match status" value="1"/>
</dbReference>
<evidence type="ECO:0000259" key="2">
    <source>
        <dbReference type="PROSITE" id="PS51462"/>
    </source>
</evidence>
<dbReference type="RefSeq" id="WP_023509179.1">
    <property type="nucleotide sequence ID" value="NZ_AWTC01000003.1"/>
</dbReference>
<evidence type="ECO:0000256" key="1">
    <source>
        <dbReference type="ARBA" id="ARBA00022801"/>
    </source>
</evidence>
<comment type="caution">
    <text evidence="3">The sequence shown here is derived from an EMBL/GenBank/DDBJ whole genome shotgun (WGS) entry which is preliminary data.</text>
</comment>
<organism evidence="3 4">
    <name type="scientific">Sporolactobacillus laevolacticus DSM 442</name>
    <dbReference type="NCBI Taxonomy" id="1395513"/>
    <lineage>
        <taxon>Bacteria</taxon>
        <taxon>Bacillati</taxon>
        <taxon>Bacillota</taxon>
        <taxon>Bacilli</taxon>
        <taxon>Bacillales</taxon>
        <taxon>Sporolactobacillaceae</taxon>
        <taxon>Sporolactobacillus</taxon>
    </lineage>
</organism>
<dbReference type="AlphaFoldDB" id="V6IZE7"/>
<keyword evidence="1" id="KW-0378">Hydrolase</keyword>
<dbReference type="PANTHER" id="PTHR43222">
    <property type="entry name" value="NUDIX HYDROLASE 23"/>
    <property type="match status" value="1"/>
</dbReference>
<protein>
    <submittedName>
        <fullName evidence="3">DNA mismatch repair protein MutT</fullName>
    </submittedName>
</protein>
<reference evidence="3 4" key="1">
    <citation type="journal article" date="2013" name="Genome Announc.">
        <title>Genome Sequence of Sporolactobacillus laevolacticus DSM442, an Efficient Polymer-Grade D-Lactate Producer from Agricultural Waste Cottonseed as a Nitrogen Source.</title>
        <authorList>
            <person name="Wang H."/>
            <person name="Wang L."/>
            <person name="Ju J."/>
            <person name="Yu B."/>
            <person name="Ma Y."/>
        </authorList>
    </citation>
    <scope>NUCLEOTIDE SEQUENCE [LARGE SCALE GENOMIC DNA]</scope>
    <source>
        <strain evidence="3 4">DSM 442</strain>
    </source>
</reference>
<dbReference type="InterPro" id="IPR015797">
    <property type="entry name" value="NUDIX_hydrolase-like_dom_sf"/>
</dbReference>
<feature type="domain" description="Nudix hydrolase" evidence="2">
    <location>
        <begin position="1"/>
        <end position="132"/>
    </location>
</feature>
<proteinExistence type="predicted"/>
<evidence type="ECO:0000313" key="3">
    <source>
        <dbReference type="EMBL" id="EST12882.1"/>
    </source>
</evidence>
<dbReference type="CDD" id="cd18886">
    <property type="entry name" value="NUDIX_MutT_Nudt1"/>
    <property type="match status" value="1"/>
</dbReference>
<dbReference type="EMBL" id="AWTC01000003">
    <property type="protein sequence ID" value="EST12882.1"/>
    <property type="molecule type" value="Genomic_DNA"/>
</dbReference>
<name>V6IZE7_9BACL</name>
<dbReference type="SUPFAM" id="SSF55811">
    <property type="entry name" value="Nudix"/>
    <property type="match status" value="1"/>
</dbReference>
<dbReference type="OrthoDB" id="9804563at2"/>
<dbReference type="InterPro" id="IPR000086">
    <property type="entry name" value="NUDIX_hydrolase_dom"/>
</dbReference>
<dbReference type="GO" id="GO:0016787">
    <property type="term" value="F:hydrolase activity"/>
    <property type="evidence" value="ECO:0007669"/>
    <property type="project" value="UniProtKB-KW"/>
</dbReference>
<gene>
    <name evidence="3" type="ORF">P343_04375</name>
</gene>
<sequence length="170" mass="19682">MLKYTIAFLKYEDKVLMINRQKSPWQGAWNGIGGKLEAGESPTNCIIREVWEETGIRINDPVFRGLVTWNPDHEPAQGMYVFVANVQPEELINLPRATREGILELKSVSWLLSEDNFGTVPTLRFFMEKVLDVRHEQPADYHCTFNGDDLVHTEIRNLPEMTTFELMEQK</sequence>
<dbReference type="Proteomes" id="UP000018296">
    <property type="component" value="Unassembled WGS sequence"/>
</dbReference>
<dbReference type="InterPro" id="IPR020084">
    <property type="entry name" value="NUDIX_hydrolase_CS"/>
</dbReference>
<evidence type="ECO:0000313" key="4">
    <source>
        <dbReference type="Proteomes" id="UP000018296"/>
    </source>
</evidence>
<dbReference type="STRING" id="1395513.P343_04375"/>
<dbReference type="PANTHER" id="PTHR43222:SF2">
    <property type="entry name" value="NUDIX HYDROLASE 23, CHLOROPLASTIC"/>
    <property type="match status" value="1"/>
</dbReference>
<dbReference type="eggNOG" id="COG1051">
    <property type="taxonomic scope" value="Bacteria"/>
</dbReference>